<dbReference type="EMBL" id="CABVLI010000042">
    <property type="protein sequence ID" value="VVT20698.1"/>
    <property type="molecule type" value="Genomic_DNA"/>
</dbReference>
<evidence type="ECO:0000313" key="2">
    <source>
        <dbReference type="Proteomes" id="UP000326857"/>
    </source>
</evidence>
<dbReference type="Proteomes" id="UP000326857">
    <property type="component" value="Unassembled WGS sequence"/>
</dbReference>
<sequence>MAKYLEKANNETLSFCQCERALASIPGQLDCPWCGCGYLIACTYCRKAFTYARVVEIDLSYVEIVTADLKRGGYDTATGVVQSHADWLAHVMKDFEIGDLVVYLDGFFLRAEADNLELDGLFATHSLARLPHHDALIEPAALLATLGNVEYWLSRERPICEIDN</sequence>
<gene>
    <name evidence="1" type="ORF">SPHINGO391_470101</name>
</gene>
<name>A0A5E7ZTF4_9SPHN</name>
<organism evidence="1 2">
    <name type="scientific">Sphingomonas aurantiaca</name>
    <dbReference type="NCBI Taxonomy" id="185949"/>
    <lineage>
        <taxon>Bacteria</taxon>
        <taxon>Pseudomonadati</taxon>
        <taxon>Pseudomonadota</taxon>
        <taxon>Alphaproteobacteria</taxon>
        <taxon>Sphingomonadales</taxon>
        <taxon>Sphingomonadaceae</taxon>
        <taxon>Sphingomonas</taxon>
    </lineage>
</organism>
<proteinExistence type="predicted"/>
<reference evidence="1 2" key="1">
    <citation type="submission" date="2019-09" db="EMBL/GenBank/DDBJ databases">
        <authorList>
            <person name="Dittami M. S."/>
        </authorList>
    </citation>
    <scope>NUCLEOTIDE SEQUENCE [LARGE SCALE GENOMIC DNA]</scope>
    <source>
        <strain evidence="1">SPHINGO391</strain>
    </source>
</reference>
<dbReference type="RefSeq" id="WP_151991263.1">
    <property type="nucleotide sequence ID" value="NZ_LR701528.1"/>
</dbReference>
<evidence type="ECO:0000313" key="1">
    <source>
        <dbReference type="EMBL" id="VVT20698.1"/>
    </source>
</evidence>
<dbReference type="AlphaFoldDB" id="A0A5E7ZTF4"/>
<protein>
    <submittedName>
        <fullName evidence="1">Uncharacterized protein</fullName>
    </submittedName>
</protein>
<accession>A0A5E7ZTF4</accession>